<dbReference type="EMBL" id="CP059399">
    <property type="protein sequence ID" value="QLY33230.1"/>
    <property type="molecule type" value="Genomic_DNA"/>
</dbReference>
<reference evidence="9 10" key="1">
    <citation type="submission" date="2020-07" db="EMBL/GenBank/DDBJ databases">
        <authorList>
            <person name="Zhuang K."/>
            <person name="Ran Y."/>
        </authorList>
    </citation>
    <scope>NUCLEOTIDE SEQUENCE [LARGE SCALE GENOMIC DNA]</scope>
    <source>
        <strain evidence="9 10">WCH-YHL-001</strain>
    </source>
</reference>
<evidence type="ECO:0000256" key="4">
    <source>
        <dbReference type="ARBA" id="ARBA00022692"/>
    </source>
</evidence>
<dbReference type="PANTHER" id="PTHR30353:SF15">
    <property type="entry name" value="INNER MEMBRANE PROTEIN YABI"/>
    <property type="match status" value="1"/>
</dbReference>
<evidence type="ECO:0000256" key="6">
    <source>
        <dbReference type="ARBA" id="ARBA00023136"/>
    </source>
</evidence>
<keyword evidence="3 7" id="KW-1003">Cell membrane</keyword>
<feature type="transmembrane region" description="Helical" evidence="7">
    <location>
        <begin position="12"/>
        <end position="36"/>
    </location>
</feature>
<keyword evidence="6 7" id="KW-0472">Membrane</keyword>
<evidence type="ECO:0000256" key="5">
    <source>
        <dbReference type="ARBA" id="ARBA00022989"/>
    </source>
</evidence>
<feature type="transmembrane region" description="Helical" evidence="7">
    <location>
        <begin position="140"/>
        <end position="163"/>
    </location>
</feature>
<name>A0A7D6VMX1_9NOCA</name>
<dbReference type="GO" id="GO:0005886">
    <property type="term" value="C:plasma membrane"/>
    <property type="evidence" value="ECO:0007669"/>
    <property type="project" value="UniProtKB-SubCell"/>
</dbReference>
<comment type="similarity">
    <text evidence="2 7">Belongs to the DedA family.</text>
</comment>
<feature type="transmembrane region" description="Helical" evidence="7">
    <location>
        <begin position="56"/>
        <end position="77"/>
    </location>
</feature>
<evidence type="ECO:0000256" key="7">
    <source>
        <dbReference type="RuleBase" id="RU367016"/>
    </source>
</evidence>
<evidence type="ECO:0000256" key="1">
    <source>
        <dbReference type="ARBA" id="ARBA00004651"/>
    </source>
</evidence>
<evidence type="ECO:0000259" key="8">
    <source>
        <dbReference type="Pfam" id="PF09335"/>
    </source>
</evidence>
<dbReference type="KEGG" id="nhu:H0264_14240"/>
<evidence type="ECO:0000256" key="3">
    <source>
        <dbReference type="ARBA" id="ARBA00022475"/>
    </source>
</evidence>
<evidence type="ECO:0000313" key="9">
    <source>
        <dbReference type="EMBL" id="QLY33230.1"/>
    </source>
</evidence>
<sequence length="208" mass="22551">MDSLMQRLLDIPALWTYSVVGLLVFAEEAMVLGLLVPGDTGAILAGVAASQGHLGLAVTLPLVIIAAVIGACVGYALGRHYGERVLEWSILTRYRTQFDRAGQFLDRHGSWAILFGRFSAFFRTMLPQLVGMSPMPFRRFLLASAAGAVVWGSVLVMAGYLVGQSFTVIARRIDSDLVIVIPVLAIAGLAIWKWRQHRRAGAATVETP</sequence>
<feature type="transmembrane region" description="Helical" evidence="7">
    <location>
        <begin position="175"/>
        <end position="192"/>
    </location>
</feature>
<comment type="subcellular location">
    <subcellularLocation>
        <location evidence="1 7">Cell membrane</location>
        <topology evidence="1 7">Multi-pass membrane protein</topology>
    </subcellularLocation>
</comment>
<dbReference type="InterPro" id="IPR032816">
    <property type="entry name" value="VTT_dom"/>
</dbReference>
<dbReference type="AlphaFoldDB" id="A0A7D6VMX1"/>
<protein>
    <submittedName>
        <fullName evidence="9">DedA family protein</fullName>
    </submittedName>
</protein>
<keyword evidence="5 7" id="KW-1133">Transmembrane helix</keyword>
<proteinExistence type="inferred from homology"/>
<feature type="domain" description="VTT" evidence="8">
    <location>
        <begin position="36"/>
        <end position="160"/>
    </location>
</feature>
<dbReference type="RefSeq" id="WP_181584394.1">
    <property type="nucleotide sequence ID" value="NZ_CP059399.1"/>
</dbReference>
<dbReference type="Pfam" id="PF09335">
    <property type="entry name" value="VTT_dom"/>
    <property type="match status" value="1"/>
</dbReference>
<gene>
    <name evidence="9" type="ORF">H0264_14240</name>
</gene>
<keyword evidence="4 7" id="KW-0812">Transmembrane</keyword>
<evidence type="ECO:0000313" key="10">
    <source>
        <dbReference type="Proteomes" id="UP000515512"/>
    </source>
</evidence>
<dbReference type="PANTHER" id="PTHR30353">
    <property type="entry name" value="INNER MEMBRANE PROTEIN DEDA-RELATED"/>
    <property type="match status" value="1"/>
</dbReference>
<dbReference type="InterPro" id="IPR032818">
    <property type="entry name" value="DedA-like"/>
</dbReference>
<dbReference type="Proteomes" id="UP000515512">
    <property type="component" value="Chromosome"/>
</dbReference>
<accession>A0A7D6VMX1</accession>
<evidence type="ECO:0000256" key="2">
    <source>
        <dbReference type="ARBA" id="ARBA00010792"/>
    </source>
</evidence>
<organism evidence="9 10">
    <name type="scientific">Nocardia huaxiensis</name>
    <dbReference type="NCBI Taxonomy" id="2755382"/>
    <lineage>
        <taxon>Bacteria</taxon>
        <taxon>Bacillati</taxon>
        <taxon>Actinomycetota</taxon>
        <taxon>Actinomycetes</taxon>
        <taxon>Mycobacteriales</taxon>
        <taxon>Nocardiaceae</taxon>
        <taxon>Nocardia</taxon>
    </lineage>
</organism>
<keyword evidence="10" id="KW-1185">Reference proteome</keyword>